<feature type="region of interest" description="Disordered" evidence="1">
    <location>
        <begin position="54"/>
        <end position="94"/>
    </location>
</feature>
<dbReference type="eggNOG" id="ENOG5030FNP">
    <property type="taxonomic scope" value="Bacteria"/>
</dbReference>
<evidence type="ECO:0000313" key="3">
    <source>
        <dbReference type="Proteomes" id="UP000000377"/>
    </source>
</evidence>
<evidence type="ECO:0000313" key="2">
    <source>
        <dbReference type="EMBL" id="ADI08677.1"/>
    </source>
</evidence>
<dbReference type="Proteomes" id="UP000000377">
    <property type="component" value="Chromosome"/>
</dbReference>
<reference evidence="2 3" key="1">
    <citation type="journal article" date="2010" name="J. Bacteriol.">
        <title>Genome sequence of the milbemycin-producing bacterium Streptomyces bingchenggensis.</title>
        <authorList>
            <person name="Wang X.J."/>
            <person name="Yan Y.J."/>
            <person name="Zhang B."/>
            <person name="An J."/>
            <person name="Wang J.J."/>
            <person name="Tian J."/>
            <person name="Jiang L."/>
            <person name="Chen Y.H."/>
            <person name="Huang S.X."/>
            <person name="Yin M."/>
            <person name="Zhang J."/>
            <person name="Gao A.L."/>
            <person name="Liu C.X."/>
            <person name="Zhu Z.X."/>
            <person name="Xiang W.S."/>
        </authorList>
    </citation>
    <scope>NUCLEOTIDE SEQUENCE [LARGE SCALE GENOMIC DNA]</scope>
    <source>
        <strain evidence="2 3">BCW-1</strain>
    </source>
</reference>
<gene>
    <name evidence="2" type="ordered locus">SBI_05557</name>
</gene>
<protein>
    <submittedName>
        <fullName evidence="2">Uncharacterized protein</fullName>
    </submittedName>
</protein>
<dbReference type="STRING" id="749414.SBI_05557"/>
<dbReference type="EMBL" id="CP002047">
    <property type="protein sequence ID" value="ADI08677.1"/>
    <property type="molecule type" value="Genomic_DNA"/>
</dbReference>
<sequence>MPYKGPQVGQEAYDAATGRVGVLQAIHDIGELAFDHKMSGPRVAFLRPAEGGEEWLTDPGNVRFPKEAQAGPDSDEQPPWASLMHDMTQRRVQR</sequence>
<keyword evidence="3" id="KW-1185">Reference proteome</keyword>
<dbReference type="KEGG" id="sbh:SBI_05557"/>
<name>D7CAW0_STRBB</name>
<dbReference type="AlphaFoldDB" id="D7CAW0"/>
<organism evidence="2 3">
    <name type="scientific">Streptomyces bingchenggensis (strain BCW-1)</name>
    <dbReference type="NCBI Taxonomy" id="749414"/>
    <lineage>
        <taxon>Bacteria</taxon>
        <taxon>Bacillati</taxon>
        <taxon>Actinomycetota</taxon>
        <taxon>Actinomycetes</taxon>
        <taxon>Kitasatosporales</taxon>
        <taxon>Streptomycetaceae</taxon>
        <taxon>Streptomyces</taxon>
    </lineage>
</organism>
<dbReference type="HOGENOM" id="CLU_185355_0_0_11"/>
<accession>D7CAW0</accession>
<dbReference type="PATRIC" id="fig|749414.3.peg.5736"/>
<proteinExistence type="predicted"/>
<evidence type="ECO:0000256" key="1">
    <source>
        <dbReference type="SAM" id="MobiDB-lite"/>
    </source>
</evidence>